<comment type="caution">
    <text evidence="1">The sequence shown here is derived from an EMBL/GenBank/DDBJ whole genome shotgun (WGS) entry which is preliminary data.</text>
</comment>
<protein>
    <submittedName>
        <fullName evidence="1">Uncharacterized protein</fullName>
    </submittedName>
</protein>
<dbReference type="EMBL" id="QTSX02005411">
    <property type="protein sequence ID" value="KAJ9059772.1"/>
    <property type="molecule type" value="Genomic_DNA"/>
</dbReference>
<proteinExistence type="predicted"/>
<organism evidence="1 2">
    <name type="scientific">Entomophthora muscae</name>
    <dbReference type="NCBI Taxonomy" id="34485"/>
    <lineage>
        <taxon>Eukaryota</taxon>
        <taxon>Fungi</taxon>
        <taxon>Fungi incertae sedis</taxon>
        <taxon>Zoopagomycota</taxon>
        <taxon>Entomophthoromycotina</taxon>
        <taxon>Entomophthoromycetes</taxon>
        <taxon>Entomophthorales</taxon>
        <taxon>Entomophthoraceae</taxon>
        <taxon>Entomophthora</taxon>
    </lineage>
</organism>
<dbReference type="Proteomes" id="UP001165960">
    <property type="component" value="Unassembled WGS sequence"/>
</dbReference>
<accession>A0ACC2SBW3</accession>
<name>A0ACC2SBW3_9FUNG</name>
<reference evidence="1" key="1">
    <citation type="submission" date="2022-04" db="EMBL/GenBank/DDBJ databases">
        <title>Genome of the entomopathogenic fungus Entomophthora muscae.</title>
        <authorList>
            <person name="Elya C."/>
            <person name="Lovett B.R."/>
            <person name="Lee E."/>
            <person name="Macias A.M."/>
            <person name="Hajek A.E."/>
            <person name="De Bivort B.L."/>
            <person name="Kasson M.T."/>
            <person name="De Fine Licht H.H."/>
            <person name="Stajich J.E."/>
        </authorList>
    </citation>
    <scope>NUCLEOTIDE SEQUENCE</scope>
    <source>
        <strain evidence="1">Berkeley</strain>
    </source>
</reference>
<evidence type="ECO:0000313" key="2">
    <source>
        <dbReference type="Proteomes" id="UP001165960"/>
    </source>
</evidence>
<evidence type="ECO:0000313" key="1">
    <source>
        <dbReference type="EMBL" id="KAJ9059772.1"/>
    </source>
</evidence>
<gene>
    <name evidence="1" type="ORF">DSO57_1037986</name>
</gene>
<keyword evidence="2" id="KW-1185">Reference proteome</keyword>
<sequence length="534" mass="59038">MSLTSEELNLLIFHYLQESGFSHSAFVFQEEILRKCEVPDIKISKGALVSVVQKGLQYMEVEAHINENGEELQCSAPFTLLGEHKCELQVLVDDLEDFSRPHKIAKISENPMLEQPKLNALPPSAIPEEVAPVLKVQEDLQIEVSTTIPEPETPTTVEIEATIEDEQIKSHLTQDARDRSYKVVIEEDATILLGHESEVFLCTWNPVFFSHIATGSNDGGSRVWRLPQSSKPEKISSHYMCNNSTGQNRDIAAMDWHPKGVVLATGSYDGYVRQFTSSGWLRFQGDEHSTPVLSVKYSPRGSLLLSGGMDMTARIWCTTTGRQLHQLTWHTDAVVDVDWESEDIFATCSNDGLICVGLLSQADPFRVFSEHSGPVNSIRWSPKGNLLASCSDDKTIKLWSTDKVTSLKTLKGHEATISTIRWSPGATGPNSTHILATASDDKTVCLWDVSTGTLLYRLAQHTLRVSSITFSPDSKYLASSAFDSAIHVFSTESGEVVKSFFRQGEIFAVEWSPCGQSLAACFADSSVAVFDLSK</sequence>